<dbReference type="SMART" id="SM00494">
    <property type="entry name" value="ChtBD2"/>
    <property type="match status" value="1"/>
</dbReference>
<evidence type="ECO:0000259" key="2">
    <source>
        <dbReference type="PROSITE" id="PS50940"/>
    </source>
</evidence>
<protein>
    <recommendedName>
        <fullName evidence="2">Chitin-binding type-2 domain-containing protein</fullName>
    </recommendedName>
</protein>
<organism evidence="3 6">
    <name type="scientific">Adineta steineri</name>
    <dbReference type="NCBI Taxonomy" id="433720"/>
    <lineage>
        <taxon>Eukaryota</taxon>
        <taxon>Metazoa</taxon>
        <taxon>Spiralia</taxon>
        <taxon>Gnathifera</taxon>
        <taxon>Rotifera</taxon>
        <taxon>Eurotatoria</taxon>
        <taxon>Bdelloidea</taxon>
        <taxon>Adinetida</taxon>
        <taxon>Adinetidae</taxon>
        <taxon>Adineta</taxon>
    </lineage>
</organism>
<evidence type="ECO:0000313" key="5">
    <source>
        <dbReference type="Proteomes" id="UP000663832"/>
    </source>
</evidence>
<feature type="region of interest" description="Disordered" evidence="1">
    <location>
        <begin position="104"/>
        <end position="149"/>
    </location>
</feature>
<feature type="compositionally biased region" description="Acidic residues" evidence="1">
    <location>
        <begin position="115"/>
        <end position="127"/>
    </location>
</feature>
<dbReference type="Gene3D" id="3.20.20.80">
    <property type="entry name" value="Glycosidases"/>
    <property type="match status" value="1"/>
</dbReference>
<dbReference type="SUPFAM" id="SSF57302">
    <property type="entry name" value="Snake toxin-like"/>
    <property type="match status" value="1"/>
</dbReference>
<dbReference type="PROSITE" id="PS50940">
    <property type="entry name" value="CHIT_BIND_II"/>
    <property type="match status" value="1"/>
</dbReference>
<feature type="domain" description="Chitin-binding type-2" evidence="2">
    <location>
        <begin position="32"/>
        <end position="95"/>
    </location>
</feature>
<dbReference type="InterPro" id="IPR045860">
    <property type="entry name" value="Snake_toxin-like_sf"/>
</dbReference>
<sequence length="301" mass="33162">IDFKPQTQSQTTEKTTKKPKKSKRDADTPTPEDVCEELKDGQWPDPSDCKSYFLCRGVGSQWGEQKREVCYTGAYFDPNEKTCKWIGLDKLNCEELVEGYENPVAGVTRSSNKGDDDDDDTDDDDSPSDAGPTKSKKESKGSSSSKSISILSRTTSEFETCTQEKAVEFDPVQGMLCYSCDSQKENSDCQMNPNQTTSTMCETKQQICYSKRTTNAAGKLLQFSRGCSTPPPSTGNLTQQPQCLSSKAEGKTICVKYCQTSLCNIQDISDGAIAVSVSQITRVVYYLLALSIVVISTHHHC</sequence>
<keyword evidence="5" id="KW-1185">Reference proteome</keyword>
<dbReference type="CDD" id="cd00117">
    <property type="entry name" value="TFP"/>
    <property type="match status" value="1"/>
</dbReference>
<dbReference type="Pfam" id="PF01607">
    <property type="entry name" value="CBM_14"/>
    <property type="match status" value="1"/>
</dbReference>
<reference evidence="3" key="1">
    <citation type="submission" date="2021-02" db="EMBL/GenBank/DDBJ databases">
        <authorList>
            <person name="Nowell W R."/>
        </authorList>
    </citation>
    <scope>NUCLEOTIDE SEQUENCE</scope>
</reference>
<dbReference type="EMBL" id="CAJNOI010002736">
    <property type="protein sequence ID" value="CAF1489957.1"/>
    <property type="molecule type" value="Genomic_DNA"/>
</dbReference>
<gene>
    <name evidence="3" type="ORF">BJG266_LOCUS42552</name>
    <name evidence="4" type="ORF">QVE165_LOCUS59438</name>
</gene>
<feature type="region of interest" description="Disordered" evidence="1">
    <location>
        <begin position="1"/>
        <end position="48"/>
    </location>
</feature>
<dbReference type="SUPFAM" id="SSF57625">
    <property type="entry name" value="Invertebrate chitin-binding proteins"/>
    <property type="match status" value="1"/>
</dbReference>
<feature type="compositionally biased region" description="Low complexity" evidence="1">
    <location>
        <begin position="1"/>
        <end position="13"/>
    </location>
</feature>
<dbReference type="Proteomes" id="UP000663832">
    <property type="component" value="Unassembled WGS sequence"/>
</dbReference>
<dbReference type="EMBL" id="CAJNOM010003063">
    <property type="protein sequence ID" value="CAF1641206.1"/>
    <property type="molecule type" value="Genomic_DNA"/>
</dbReference>
<feature type="non-terminal residue" evidence="3">
    <location>
        <position position="1"/>
    </location>
</feature>
<evidence type="ECO:0000313" key="6">
    <source>
        <dbReference type="Proteomes" id="UP000663877"/>
    </source>
</evidence>
<dbReference type="GO" id="GO:0008061">
    <property type="term" value="F:chitin binding"/>
    <property type="evidence" value="ECO:0007669"/>
    <property type="project" value="InterPro"/>
</dbReference>
<evidence type="ECO:0000256" key="1">
    <source>
        <dbReference type="SAM" id="MobiDB-lite"/>
    </source>
</evidence>
<dbReference type="GO" id="GO:0005576">
    <property type="term" value="C:extracellular region"/>
    <property type="evidence" value="ECO:0007669"/>
    <property type="project" value="InterPro"/>
</dbReference>
<dbReference type="Proteomes" id="UP000663877">
    <property type="component" value="Unassembled WGS sequence"/>
</dbReference>
<comment type="caution">
    <text evidence="3">The sequence shown here is derived from an EMBL/GenBank/DDBJ whole genome shotgun (WGS) entry which is preliminary data.</text>
</comment>
<evidence type="ECO:0000313" key="3">
    <source>
        <dbReference type="EMBL" id="CAF1489957.1"/>
    </source>
</evidence>
<dbReference type="InterPro" id="IPR002557">
    <property type="entry name" value="Chitin-bd_dom"/>
</dbReference>
<evidence type="ECO:0000313" key="4">
    <source>
        <dbReference type="EMBL" id="CAF1641206.1"/>
    </source>
</evidence>
<name>A0A815SGM7_9BILA</name>
<proteinExistence type="predicted"/>
<accession>A0A815SGM7</accession>
<dbReference type="InterPro" id="IPR036508">
    <property type="entry name" value="Chitin-bd_dom_sf"/>
</dbReference>
<dbReference type="AlphaFoldDB" id="A0A815SGM7"/>